<feature type="region of interest" description="Disordered" evidence="3">
    <location>
        <begin position="314"/>
        <end position="337"/>
    </location>
</feature>
<dbReference type="InterPro" id="IPR001005">
    <property type="entry name" value="SANT/Myb"/>
</dbReference>
<dbReference type="FunFam" id="1.10.10.60:FF:000010">
    <property type="entry name" value="Transcriptional activator Myb isoform A"/>
    <property type="match status" value="1"/>
</dbReference>
<sequence>MLTNNTMQRENSSLQRFNSLSSTSLLLQVLSKEPKLQIKQEPQTPPAEGKENVVVPNQLRKPNAIPEVSDNKRQLQGTTSLLHKLFASQKKKVEWTPFDDAKLLKYVEKFGDQKWNKISKFMRDRSEIQCFNRWLELKDTCFVSKGPWTKEEDEILRQMVETHGPRNWSTIAAALPGRIGKQCRERWHNHLDPNIKKEKWSPEEDRIILKMHLEMGNRWCEIAKLLPGRTDNAIKNRFNSKLKKQISRQSNFAASQQLDIIQSPSNKVQTPSSPMSIEQQILFHLKKRDKKGLIKIIQQNQAIARRQLSLQSTASSGITMTPQSTLNTTKKSDSNETFTLKSQSAFTKVMRGQKLEQISSNEDSHTFNSTSESQMQLPSPANQDQNSLIFQNTVNHNQSNQQDNLEVKLATRKIQFNSYICIPSFPSAFYKQVKIS</sequence>
<dbReference type="InterPro" id="IPR009057">
    <property type="entry name" value="Homeodomain-like_sf"/>
</dbReference>
<dbReference type="AlphaFoldDB" id="Q8MPH5"/>
<keyword evidence="2" id="KW-0238">DNA-binding</keyword>
<dbReference type="CDD" id="cd00167">
    <property type="entry name" value="SANT"/>
    <property type="match status" value="3"/>
</dbReference>
<dbReference type="SUPFAM" id="SSF46689">
    <property type="entry name" value="Homeodomain-like"/>
    <property type="match status" value="2"/>
</dbReference>
<feature type="domain" description="HTH myb-type" evidence="5">
    <location>
        <begin position="87"/>
        <end position="142"/>
    </location>
</feature>
<protein>
    <submittedName>
        <fullName evidence="6">C-myb like protein</fullName>
    </submittedName>
</protein>
<evidence type="ECO:0000256" key="2">
    <source>
        <dbReference type="ARBA" id="ARBA00023125"/>
    </source>
</evidence>
<dbReference type="PANTHER" id="PTHR45614:SF25">
    <property type="entry name" value="MYB PROTEIN"/>
    <property type="match status" value="1"/>
</dbReference>
<reference evidence="6" key="2">
    <citation type="journal article" date="2003" name="Protist">
        <title>Myb genes in ciliates: a common origin with the myb protooncogene?</title>
        <authorList>
            <person name="Yang T."/>
            <person name="Perasso R."/>
            <person name="Baroin-Tourancheau A."/>
        </authorList>
    </citation>
    <scope>NUCLEOTIDE SEQUENCE</scope>
</reference>
<dbReference type="PROSITE" id="PS50090">
    <property type="entry name" value="MYB_LIKE"/>
    <property type="match status" value="3"/>
</dbReference>
<evidence type="ECO:0000256" key="3">
    <source>
        <dbReference type="SAM" id="MobiDB-lite"/>
    </source>
</evidence>
<organism evidence="6">
    <name type="scientific">Oxytricha trifallax</name>
    <name type="common">Sterkiella histriomuscorum</name>
    <dbReference type="NCBI Taxonomy" id="94289"/>
    <lineage>
        <taxon>Eukaryota</taxon>
        <taxon>Sar</taxon>
        <taxon>Alveolata</taxon>
        <taxon>Ciliophora</taxon>
        <taxon>Intramacronucleata</taxon>
        <taxon>Spirotrichea</taxon>
        <taxon>Stichotrichia</taxon>
        <taxon>Sporadotrichida</taxon>
        <taxon>Oxytrichidae</taxon>
        <taxon>Stylonychinae</taxon>
        <taxon>Sterkiella</taxon>
    </lineage>
</organism>
<feature type="domain" description="Myb-like" evidence="4">
    <location>
        <begin position="145"/>
        <end position="191"/>
    </location>
</feature>
<reference evidence="6" key="1">
    <citation type="thesis" date="2002" institute="Department of Biology" country="University of Paris XI, Orsay, France">
        <title>Caracterisation et expression de proto-oncogenes Myb-like chez les unicellulaires cilies.</title>
        <authorList>
            <person name="Yang T."/>
        </authorList>
    </citation>
    <scope>NUCLEOTIDE SEQUENCE</scope>
</reference>
<accession>Q8MPH5</accession>
<feature type="region of interest" description="Disordered" evidence="3">
    <location>
        <begin position="357"/>
        <end position="383"/>
    </location>
</feature>
<proteinExistence type="predicted"/>
<dbReference type="InterPro" id="IPR050560">
    <property type="entry name" value="MYB_TF"/>
</dbReference>
<dbReference type="GO" id="GO:0000981">
    <property type="term" value="F:DNA-binding transcription factor activity, RNA polymerase II-specific"/>
    <property type="evidence" value="ECO:0007669"/>
    <property type="project" value="TreeGrafter"/>
</dbReference>
<keyword evidence="1" id="KW-0677">Repeat</keyword>
<gene>
    <name evidence="6" type="primary">omyb2</name>
</gene>
<evidence type="ECO:0000256" key="1">
    <source>
        <dbReference type="ARBA" id="ARBA00022737"/>
    </source>
</evidence>
<dbReference type="Gene3D" id="1.10.10.60">
    <property type="entry name" value="Homeodomain-like"/>
    <property type="match status" value="3"/>
</dbReference>
<evidence type="ECO:0000313" key="6">
    <source>
        <dbReference type="EMBL" id="CAD36018.1"/>
    </source>
</evidence>
<feature type="domain" description="HTH myb-type" evidence="5">
    <location>
        <begin position="196"/>
        <end position="246"/>
    </location>
</feature>
<dbReference type="PANTHER" id="PTHR45614">
    <property type="entry name" value="MYB PROTEIN-RELATED"/>
    <property type="match status" value="1"/>
</dbReference>
<dbReference type="Pfam" id="PF13921">
    <property type="entry name" value="Myb_DNA-bind_6"/>
    <property type="match status" value="2"/>
</dbReference>
<feature type="domain" description="HTH myb-type" evidence="5">
    <location>
        <begin position="143"/>
        <end position="195"/>
    </location>
</feature>
<feature type="domain" description="Myb-like" evidence="4">
    <location>
        <begin position="87"/>
        <end position="138"/>
    </location>
</feature>
<dbReference type="GO" id="GO:0005634">
    <property type="term" value="C:nucleus"/>
    <property type="evidence" value="ECO:0007669"/>
    <property type="project" value="TreeGrafter"/>
</dbReference>
<feature type="domain" description="Myb-like" evidence="4">
    <location>
        <begin position="192"/>
        <end position="242"/>
    </location>
</feature>
<evidence type="ECO:0000259" key="4">
    <source>
        <dbReference type="PROSITE" id="PS50090"/>
    </source>
</evidence>
<dbReference type="GO" id="GO:0000978">
    <property type="term" value="F:RNA polymerase II cis-regulatory region sequence-specific DNA binding"/>
    <property type="evidence" value="ECO:0007669"/>
    <property type="project" value="TreeGrafter"/>
</dbReference>
<dbReference type="InterPro" id="IPR017930">
    <property type="entry name" value="Myb_dom"/>
</dbReference>
<dbReference type="SMART" id="SM00717">
    <property type="entry name" value="SANT"/>
    <property type="match status" value="3"/>
</dbReference>
<name>Q8MPH5_OXYTR</name>
<dbReference type="PROSITE" id="PS51294">
    <property type="entry name" value="HTH_MYB"/>
    <property type="match status" value="3"/>
</dbReference>
<evidence type="ECO:0000259" key="5">
    <source>
        <dbReference type="PROSITE" id="PS51294"/>
    </source>
</evidence>
<dbReference type="EMBL" id="AJ490821">
    <property type="protein sequence ID" value="CAD36018.1"/>
    <property type="molecule type" value="Genomic_DNA"/>
</dbReference>